<accession>A0ABY9JYL7</accession>
<dbReference type="Proteomes" id="UP001197974">
    <property type="component" value="Chromosome"/>
</dbReference>
<organism evidence="4 5">
    <name type="scientific">Bacillus carboniphilus</name>
    <dbReference type="NCBI Taxonomy" id="86663"/>
    <lineage>
        <taxon>Bacteria</taxon>
        <taxon>Bacillati</taxon>
        <taxon>Bacillota</taxon>
        <taxon>Bacilli</taxon>
        <taxon>Bacillales</taxon>
        <taxon>Bacillaceae</taxon>
        <taxon>Bacillus</taxon>
    </lineage>
</organism>
<dbReference type="PIRSF" id="PIRSF016838">
    <property type="entry name" value="PafC"/>
    <property type="match status" value="1"/>
</dbReference>
<dbReference type="EMBL" id="CP129013">
    <property type="protein sequence ID" value="WLR42721.1"/>
    <property type="molecule type" value="Genomic_DNA"/>
</dbReference>
<dbReference type="InterPro" id="IPR036390">
    <property type="entry name" value="WH_DNA-bd_sf"/>
</dbReference>
<keyword evidence="5" id="KW-1185">Reference proteome</keyword>
<evidence type="ECO:0000256" key="1">
    <source>
        <dbReference type="ARBA" id="ARBA00023015"/>
    </source>
</evidence>
<feature type="domain" description="HTH deoR-type" evidence="3">
    <location>
        <begin position="3"/>
        <end position="58"/>
    </location>
</feature>
<dbReference type="SUPFAM" id="SSF46785">
    <property type="entry name" value="Winged helix' DNA-binding domain"/>
    <property type="match status" value="1"/>
</dbReference>
<proteinExistence type="predicted"/>
<gene>
    <name evidence="4" type="ORF">LC087_00255</name>
</gene>
<dbReference type="InterPro" id="IPR026881">
    <property type="entry name" value="WYL_dom"/>
</dbReference>
<dbReference type="Pfam" id="PF25583">
    <property type="entry name" value="WCX"/>
    <property type="match status" value="1"/>
</dbReference>
<dbReference type="Pfam" id="PF08279">
    <property type="entry name" value="HTH_11"/>
    <property type="match status" value="1"/>
</dbReference>
<protein>
    <submittedName>
        <fullName evidence="4">YafY family protein</fullName>
    </submittedName>
</protein>
<dbReference type="Pfam" id="PF13280">
    <property type="entry name" value="WYL"/>
    <property type="match status" value="1"/>
</dbReference>
<dbReference type="InterPro" id="IPR036388">
    <property type="entry name" value="WH-like_DNA-bd_sf"/>
</dbReference>
<dbReference type="PROSITE" id="PS51000">
    <property type="entry name" value="HTH_DEOR_2"/>
    <property type="match status" value="1"/>
</dbReference>
<dbReference type="InterPro" id="IPR001034">
    <property type="entry name" value="DeoR_HTH"/>
</dbReference>
<dbReference type="PANTHER" id="PTHR34580:SF9">
    <property type="entry name" value="SLL5097 PROTEIN"/>
    <property type="match status" value="1"/>
</dbReference>
<dbReference type="Gene3D" id="1.10.10.10">
    <property type="entry name" value="Winged helix-like DNA-binding domain superfamily/Winged helix DNA-binding domain"/>
    <property type="match status" value="1"/>
</dbReference>
<evidence type="ECO:0000313" key="4">
    <source>
        <dbReference type="EMBL" id="WLR42721.1"/>
    </source>
</evidence>
<dbReference type="InterPro" id="IPR028349">
    <property type="entry name" value="PafC-like"/>
</dbReference>
<name>A0ABY9JYL7_9BACI</name>
<dbReference type="InterPro" id="IPR057727">
    <property type="entry name" value="WCX_dom"/>
</dbReference>
<evidence type="ECO:0000259" key="3">
    <source>
        <dbReference type="PROSITE" id="PS51000"/>
    </source>
</evidence>
<evidence type="ECO:0000313" key="5">
    <source>
        <dbReference type="Proteomes" id="UP001197974"/>
    </source>
</evidence>
<reference evidence="4 5" key="1">
    <citation type="submission" date="2023-06" db="EMBL/GenBank/DDBJ databases">
        <title>Five Gram-positive bacteria isolated from mangrove sediments in Shenzhen, Guangdong, China.</title>
        <authorList>
            <person name="Yu S."/>
            <person name="Zheng W."/>
            <person name="Huang Y."/>
        </authorList>
    </citation>
    <scope>NUCLEOTIDE SEQUENCE [LARGE SCALE GENOMIC DNA]</scope>
    <source>
        <strain evidence="4 5">SaN35-3</strain>
    </source>
</reference>
<evidence type="ECO:0000256" key="2">
    <source>
        <dbReference type="ARBA" id="ARBA00023163"/>
    </source>
</evidence>
<sequence length="314" mass="36751">MNKSKRLVDLIMVINAKRQFTAKELAEEMDVSIRTIQRDLLDLQELGVPIYSQPGVGGGYRILKEKILPPISFTEDEAISMFFANQSLQFYQDLPFDTDAKQALNKFHHYLSNDIKKKIEQLKKRFVFYTHERHRKSPFLRLLLETSINQRVLEVTYESVTETTKRNIQPIGIFARNGFWYCPSYCFNKQEVRLFRVDRFLSVDVSHEIEPVDLNGYTIENWFSSFSKSEELHLNVRLTREGVKVCENDPYLETKLTIHENGTGILKTDVSSKNLDYFANFFLSLGTHAKIREPQELINVMKEKINELNRMYGS</sequence>
<keyword evidence="1" id="KW-0805">Transcription regulation</keyword>
<dbReference type="InterPro" id="IPR013196">
    <property type="entry name" value="HTH_11"/>
</dbReference>
<keyword evidence="2" id="KW-0804">Transcription</keyword>
<dbReference type="PANTHER" id="PTHR34580">
    <property type="match status" value="1"/>
</dbReference>
<dbReference type="InterPro" id="IPR051534">
    <property type="entry name" value="CBASS_pafABC_assoc_protein"/>
</dbReference>
<dbReference type="PROSITE" id="PS52050">
    <property type="entry name" value="WYL"/>
    <property type="match status" value="1"/>
</dbReference>
<dbReference type="RefSeq" id="WP_226539452.1">
    <property type="nucleotide sequence ID" value="NZ_CP129013.1"/>
</dbReference>